<dbReference type="InterPro" id="IPR008271">
    <property type="entry name" value="Ser/Thr_kinase_AS"/>
</dbReference>
<dbReference type="InterPro" id="IPR000719">
    <property type="entry name" value="Prot_kinase_dom"/>
</dbReference>
<dbReference type="SUPFAM" id="SSF56112">
    <property type="entry name" value="Protein kinase-like (PK-like)"/>
    <property type="match status" value="1"/>
</dbReference>
<dbReference type="GO" id="GO:0005524">
    <property type="term" value="F:ATP binding"/>
    <property type="evidence" value="ECO:0007669"/>
    <property type="project" value="InterPro"/>
</dbReference>
<sequence>MPVLFCFFFFPSFIIVEETDLSLIIGWKTYKEAKSLSLVQRLNIAIEVACALDYLHNHHETPIVHCDLKPSNVLLDSDLTGHVSNFGLSRFLSEPTNNVSINQSSSIEISGSVGYAASGNFPHILHIYLSHLLLHNAILFFKYSCSDKCLITLFKLVSMV</sequence>
<evidence type="ECO:0000313" key="4">
    <source>
        <dbReference type="Proteomes" id="UP000238479"/>
    </source>
</evidence>
<protein>
    <recommendedName>
        <fullName evidence="2">Protein kinase domain-containing protein</fullName>
    </recommendedName>
</protein>
<keyword evidence="3" id="KW-0808">Transferase</keyword>
<evidence type="ECO:0000256" key="1">
    <source>
        <dbReference type="SAM" id="SignalP"/>
    </source>
</evidence>
<dbReference type="Gramene" id="PRQ55514">
    <property type="protein sequence ID" value="PRQ55514"/>
    <property type="gene ID" value="RchiOBHm_Chr1g0325411"/>
</dbReference>
<dbReference type="PANTHER" id="PTHR48055">
    <property type="entry name" value="LEUCINE-RICH REPEAT RECEPTOR PROTEIN KINASE EMS1"/>
    <property type="match status" value="1"/>
</dbReference>
<dbReference type="PROSITE" id="PS50011">
    <property type="entry name" value="PROTEIN_KINASE_DOM"/>
    <property type="match status" value="1"/>
</dbReference>
<dbReference type="AlphaFoldDB" id="A0A2P6SA19"/>
<evidence type="ECO:0000259" key="2">
    <source>
        <dbReference type="PROSITE" id="PS50011"/>
    </source>
</evidence>
<reference evidence="3 4" key="1">
    <citation type="journal article" date="2018" name="Nat. Genet.">
        <title>The Rosa genome provides new insights in the design of modern roses.</title>
        <authorList>
            <person name="Bendahmane M."/>
        </authorList>
    </citation>
    <scope>NUCLEOTIDE SEQUENCE [LARGE SCALE GENOMIC DNA]</scope>
    <source>
        <strain evidence="4">cv. Old Blush</strain>
    </source>
</reference>
<feature type="chain" id="PRO_5015127673" description="Protein kinase domain-containing protein" evidence="1">
    <location>
        <begin position="17"/>
        <end position="160"/>
    </location>
</feature>
<dbReference type="Proteomes" id="UP000238479">
    <property type="component" value="Chromosome 1"/>
</dbReference>
<dbReference type="PANTHER" id="PTHR48055:SF55">
    <property type="entry name" value="PROTEIN KINASE DOMAIN-CONTAINING PROTEIN"/>
    <property type="match status" value="1"/>
</dbReference>
<dbReference type="EMBL" id="PDCK01000039">
    <property type="protein sequence ID" value="PRQ55514.1"/>
    <property type="molecule type" value="Genomic_DNA"/>
</dbReference>
<keyword evidence="4" id="KW-1185">Reference proteome</keyword>
<dbReference type="InterPro" id="IPR011009">
    <property type="entry name" value="Kinase-like_dom_sf"/>
</dbReference>
<dbReference type="Gene3D" id="1.10.510.10">
    <property type="entry name" value="Transferase(Phosphotransferase) domain 1"/>
    <property type="match status" value="1"/>
</dbReference>
<comment type="caution">
    <text evidence="3">The sequence shown here is derived from an EMBL/GenBank/DDBJ whole genome shotgun (WGS) entry which is preliminary data.</text>
</comment>
<dbReference type="GO" id="GO:0016020">
    <property type="term" value="C:membrane"/>
    <property type="evidence" value="ECO:0007669"/>
    <property type="project" value="TreeGrafter"/>
</dbReference>
<feature type="signal peptide" evidence="1">
    <location>
        <begin position="1"/>
        <end position="16"/>
    </location>
</feature>
<keyword evidence="1" id="KW-0732">Signal</keyword>
<feature type="domain" description="Protein kinase" evidence="2">
    <location>
        <begin position="1"/>
        <end position="160"/>
    </location>
</feature>
<name>A0A2P6SA19_ROSCH</name>
<dbReference type="Pfam" id="PF00069">
    <property type="entry name" value="Pkinase"/>
    <property type="match status" value="1"/>
</dbReference>
<proteinExistence type="predicted"/>
<organism evidence="3 4">
    <name type="scientific">Rosa chinensis</name>
    <name type="common">China rose</name>
    <dbReference type="NCBI Taxonomy" id="74649"/>
    <lineage>
        <taxon>Eukaryota</taxon>
        <taxon>Viridiplantae</taxon>
        <taxon>Streptophyta</taxon>
        <taxon>Embryophyta</taxon>
        <taxon>Tracheophyta</taxon>
        <taxon>Spermatophyta</taxon>
        <taxon>Magnoliopsida</taxon>
        <taxon>eudicotyledons</taxon>
        <taxon>Gunneridae</taxon>
        <taxon>Pentapetalae</taxon>
        <taxon>rosids</taxon>
        <taxon>fabids</taxon>
        <taxon>Rosales</taxon>
        <taxon>Rosaceae</taxon>
        <taxon>Rosoideae</taxon>
        <taxon>Rosoideae incertae sedis</taxon>
        <taxon>Rosa</taxon>
    </lineage>
</organism>
<gene>
    <name evidence="3" type="ORF">RchiOBHm_Chr1g0325411</name>
</gene>
<dbReference type="GO" id="GO:0004672">
    <property type="term" value="F:protein kinase activity"/>
    <property type="evidence" value="ECO:0007669"/>
    <property type="project" value="InterPro"/>
</dbReference>
<accession>A0A2P6SA19</accession>
<dbReference type="InterPro" id="IPR051564">
    <property type="entry name" value="LRR_receptor-like_kinase"/>
</dbReference>
<dbReference type="PROSITE" id="PS00108">
    <property type="entry name" value="PROTEIN_KINASE_ST"/>
    <property type="match status" value="1"/>
</dbReference>
<evidence type="ECO:0000313" key="3">
    <source>
        <dbReference type="EMBL" id="PRQ55514.1"/>
    </source>
</evidence>